<dbReference type="GO" id="GO:0005891">
    <property type="term" value="C:voltage-gated calcium channel complex"/>
    <property type="evidence" value="ECO:0007669"/>
    <property type="project" value="TreeGrafter"/>
</dbReference>
<feature type="transmembrane region" description="Helical" evidence="12">
    <location>
        <begin position="257"/>
        <end position="275"/>
    </location>
</feature>
<keyword evidence="4" id="KW-0107">Calcium channel</keyword>
<feature type="transmembrane region" description="Helical" evidence="12">
    <location>
        <begin position="161"/>
        <end position="184"/>
    </location>
</feature>
<keyword evidence="2" id="KW-0813">Transport</keyword>
<evidence type="ECO:0000313" key="15">
    <source>
        <dbReference type="Proteomes" id="UP000424527"/>
    </source>
</evidence>
<evidence type="ECO:0000256" key="12">
    <source>
        <dbReference type="SAM" id="Phobius"/>
    </source>
</evidence>
<keyword evidence="6" id="KW-0106">Calcium</keyword>
<protein>
    <submittedName>
        <fullName evidence="14">Voltage-dependent T-type calcium channel subunit alpha-1H</fullName>
    </submittedName>
</protein>
<evidence type="ECO:0000256" key="7">
    <source>
        <dbReference type="ARBA" id="ARBA00022882"/>
    </source>
</evidence>
<accession>A0A6G0IDU5</accession>
<dbReference type="GO" id="GO:0098703">
    <property type="term" value="P:calcium ion import across plasma membrane"/>
    <property type="evidence" value="ECO:0007669"/>
    <property type="project" value="TreeGrafter"/>
</dbReference>
<dbReference type="InterPro" id="IPR027359">
    <property type="entry name" value="Volt_channel_dom_sf"/>
</dbReference>
<feature type="transmembrane region" description="Helical" evidence="12">
    <location>
        <begin position="45"/>
        <end position="68"/>
    </location>
</feature>
<dbReference type="Proteomes" id="UP000424527">
    <property type="component" value="Unassembled WGS sequence"/>
</dbReference>
<evidence type="ECO:0000259" key="13">
    <source>
        <dbReference type="Pfam" id="PF00520"/>
    </source>
</evidence>
<dbReference type="InterPro" id="IPR005821">
    <property type="entry name" value="Ion_trans_dom"/>
</dbReference>
<keyword evidence="15" id="KW-1185">Reference proteome</keyword>
<evidence type="ECO:0000256" key="5">
    <source>
        <dbReference type="ARBA" id="ARBA00022692"/>
    </source>
</evidence>
<keyword evidence="10 12" id="KW-0472">Membrane</keyword>
<feature type="transmembrane region" description="Helical" evidence="12">
    <location>
        <begin position="128"/>
        <end position="149"/>
    </location>
</feature>
<comment type="subcellular location">
    <subcellularLocation>
        <location evidence="1">Membrane</location>
        <topology evidence="1">Multi-pass membrane protein</topology>
    </subcellularLocation>
</comment>
<evidence type="ECO:0000256" key="9">
    <source>
        <dbReference type="ARBA" id="ARBA00023065"/>
    </source>
</evidence>
<dbReference type="Pfam" id="PF00520">
    <property type="entry name" value="Ion_trans"/>
    <property type="match status" value="2"/>
</dbReference>
<keyword evidence="5 12" id="KW-0812">Transmembrane</keyword>
<keyword evidence="9" id="KW-0406">Ion transport</keyword>
<feature type="domain" description="Ion transport" evidence="13">
    <location>
        <begin position="1"/>
        <end position="81"/>
    </location>
</feature>
<gene>
    <name evidence="14" type="ORF">D5F01_LYC11375</name>
</gene>
<keyword evidence="7" id="KW-0851">Voltage-gated channel</keyword>
<organism evidence="14 15">
    <name type="scientific">Larimichthys crocea</name>
    <name type="common">Large yellow croaker</name>
    <name type="synonym">Pseudosciaena crocea</name>
    <dbReference type="NCBI Taxonomy" id="215358"/>
    <lineage>
        <taxon>Eukaryota</taxon>
        <taxon>Metazoa</taxon>
        <taxon>Chordata</taxon>
        <taxon>Craniata</taxon>
        <taxon>Vertebrata</taxon>
        <taxon>Euteleostomi</taxon>
        <taxon>Actinopterygii</taxon>
        <taxon>Neopterygii</taxon>
        <taxon>Teleostei</taxon>
        <taxon>Neoteleostei</taxon>
        <taxon>Acanthomorphata</taxon>
        <taxon>Eupercaria</taxon>
        <taxon>Sciaenidae</taxon>
        <taxon>Larimichthys</taxon>
    </lineage>
</organism>
<evidence type="ECO:0000256" key="10">
    <source>
        <dbReference type="ARBA" id="ARBA00023136"/>
    </source>
</evidence>
<dbReference type="Gene3D" id="1.10.287.70">
    <property type="match status" value="2"/>
</dbReference>
<evidence type="ECO:0000256" key="3">
    <source>
        <dbReference type="ARBA" id="ARBA00022568"/>
    </source>
</evidence>
<comment type="caution">
    <text evidence="14">The sequence shown here is derived from an EMBL/GenBank/DDBJ whole genome shotgun (WGS) entry which is preliminary data.</text>
</comment>
<dbReference type="EMBL" id="REGW02000011">
    <property type="protein sequence ID" value="KAE8289669.1"/>
    <property type="molecule type" value="Genomic_DNA"/>
</dbReference>
<dbReference type="Gene3D" id="1.20.120.350">
    <property type="entry name" value="Voltage-gated potassium channels. Chain C"/>
    <property type="match status" value="1"/>
</dbReference>
<evidence type="ECO:0000256" key="8">
    <source>
        <dbReference type="ARBA" id="ARBA00022989"/>
    </source>
</evidence>
<feature type="domain" description="Ion transport" evidence="13">
    <location>
        <begin position="128"/>
        <end position="276"/>
    </location>
</feature>
<proteinExistence type="predicted"/>
<keyword evidence="3" id="KW-0109">Calcium transport</keyword>
<reference evidence="14 15" key="1">
    <citation type="submission" date="2019-07" db="EMBL/GenBank/DDBJ databases">
        <title>Chromosome genome assembly for large yellow croaker.</title>
        <authorList>
            <person name="Xiao S."/>
        </authorList>
    </citation>
    <scope>NUCLEOTIDE SEQUENCE [LARGE SCALE GENOMIC DNA]</scope>
    <source>
        <strain evidence="14">JMULYC20181020</strain>
        <tissue evidence="14">Muscle</tissue>
    </source>
</reference>
<evidence type="ECO:0000256" key="11">
    <source>
        <dbReference type="ARBA" id="ARBA00023303"/>
    </source>
</evidence>
<dbReference type="PANTHER" id="PTHR45628">
    <property type="entry name" value="VOLTAGE-DEPENDENT CALCIUM CHANNEL TYPE A SUBUNIT ALPHA-1"/>
    <property type="match status" value="1"/>
</dbReference>
<evidence type="ECO:0000256" key="1">
    <source>
        <dbReference type="ARBA" id="ARBA00004141"/>
    </source>
</evidence>
<keyword evidence="8 12" id="KW-1133">Transmembrane helix</keyword>
<dbReference type="InterPro" id="IPR050599">
    <property type="entry name" value="VDCC_alpha-1_subunit"/>
</dbReference>
<evidence type="ECO:0000313" key="14">
    <source>
        <dbReference type="EMBL" id="KAE8289669.1"/>
    </source>
</evidence>
<sequence length="295" mass="34257">MQLFGNRFSFQTKNGVTVADRKNFDTILWSMVTVFQILTQEDWNLVLYNGMSATFPWAVLYFVGLIVLERNIILNILMGIVERWIIDMSSYGFSTIFPIEMLFKSPSSQITHYSPMRWSIYDLCVSDFLDYFTTAIVFISVLMMAFEHYNQPECIDKLVEYSYYVFTAVLIMEVALKLVAFGVLRFFKSRWNLLDVAVALSSIISIVVDKTIAKVFLNNPSILRVCRVLRLAQVLKNIRLLLTTIIKTLSQVENICLLFTFFFFIYAVLGVELFGRLCESHYELDAYTESYCCFN</sequence>
<keyword evidence="11" id="KW-0407">Ion channel</keyword>
<evidence type="ECO:0000256" key="6">
    <source>
        <dbReference type="ARBA" id="ARBA00022837"/>
    </source>
</evidence>
<dbReference type="PANTHER" id="PTHR45628:SF22">
    <property type="entry name" value="VOLTAGE-DEPENDENT T-TYPE CALCIUM CHANNEL SUBUNIT ALPHA"/>
    <property type="match status" value="1"/>
</dbReference>
<dbReference type="SUPFAM" id="SSF81324">
    <property type="entry name" value="Voltage-gated potassium channels"/>
    <property type="match status" value="1"/>
</dbReference>
<dbReference type="GO" id="GO:0008331">
    <property type="term" value="F:high voltage-gated calcium channel activity"/>
    <property type="evidence" value="ECO:0007669"/>
    <property type="project" value="TreeGrafter"/>
</dbReference>
<evidence type="ECO:0000256" key="4">
    <source>
        <dbReference type="ARBA" id="ARBA00022673"/>
    </source>
</evidence>
<name>A0A6G0IDU5_LARCR</name>
<dbReference type="AlphaFoldDB" id="A0A6G0IDU5"/>
<evidence type="ECO:0000256" key="2">
    <source>
        <dbReference type="ARBA" id="ARBA00022448"/>
    </source>
</evidence>